<accession>X8CSL5</accession>
<dbReference type="AlphaFoldDB" id="X8CSL5"/>
<sequence length="37" mass="4256">MTRRVAFEVTRVDEVTHFVRKDLGVALLPESVAPYPR</sequence>
<dbReference type="Proteomes" id="UP000020825">
    <property type="component" value="Unassembled WGS sequence"/>
</dbReference>
<organism evidence="1 2">
    <name type="scientific">Mycobacterium intracellulare 1956</name>
    <dbReference type="NCBI Taxonomy" id="1299331"/>
    <lineage>
        <taxon>Bacteria</taxon>
        <taxon>Bacillati</taxon>
        <taxon>Actinomycetota</taxon>
        <taxon>Actinomycetes</taxon>
        <taxon>Mycobacteriales</taxon>
        <taxon>Mycobacteriaceae</taxon>
        <taxon>Mycobacterium</taxon>
        <taxon>Mycobacterium avium complex (MAC)</taxon>
    </lineage>
</organism>
<reference evidence="1 2" key="1">
    <citation type="submission" date="2013-12" db="EMBL/GenBank/DDBJ databases">
        <authorList>
            <person name="Zelazny A."/>
            <person name="Olivier K."/>
            <person name="Holland S."/>
            <person name="Lenaerts A."/>
            <person name="Ordway D."/>
            <person name="DeGroote M.A."/>
            <person name="Parker T."/>
            <person name="Sizemore C."/>
            <person name="Tallon L.J."/>
            <person name="Sadzewicz L.K."/>
            <person name="Sengamalay N."/>
            <person name="Fraser C.M."/>
            <person name="Hine E."/>
            <person name="Shefchek K.A."/>
            <person name="Das S.P."/>
            <person name="Tettelin H."/>
        </authorList>
    </citation>
    <scope>NUCLEOTIDE SEQUENCE [LARGE SCALE GENOMIC DNA]</scope>
    <source>
        <strain evidence="1 2">1956</strain>
    </source>
</reference>
<evidence type="ECO:0000313" key="2">
    <source>
        <dbReference type="Proteomes" id="UP000020825"/>
    </source>
</evidence>
<gene>
    <name evidence="1" type="ORF">I550_2535</name>
</gene>
<dbReference type="EMBL" id="JAOG01000001">
    <property type="protein sequence ID" value="EUA59387.1"/>
    <property type="molecule type" value="Genomic_DNA"/>
</dbReference>
<comment type="caution">
    <text evidence="1">The sequence shown here is derived from an EMBL/GenBank/DDBJ whole genome shotgun (WGS) entry which is preliminary data.</text>
</comment>
<proteinExistence type="predicted"/>
<dbReference type="Gene3D" id="3.40.190.10">
    <property type="entry name" value="Periplasmic binding protein-like II"/>
    <property type="match status" value="1"/>
</dbReference>
<evidence type="ECO:0000313" key="1">
    <source>
        <dbReference type="EMBL" id="EUA59387.1"/>
    </source>
</evidence>
<dbReference type="PATRIC" id="fig|1299331.3.peg.2468"/>
<protein>
    <submittedName>
        <fullName evidence="1">Uncharacterized protein</fullName>
    </submittedName>
</protein>
<name>X8CSL5_MYCIT</name>